<keyword evidence="1" id="KW-0812">Transmembrane</keyword>
<sequence>SWWLKSLLDKVVKLFRLLAMIVTSAQMGIIGLIIRGEHIFPMIGNVWLQYHITLCAAILPNAKHISVKLSKANTSQCFILCRCDLYIKRKRFCRGDRLEMDHHNPQCSPSLIFLLPLSSPFLKT</sequence>
<feature type="transmembrane region" description="Helical" evidence="1">
    <location>
        <begin position="14"/>
        <end position="34"/>
    </location>
</feature>
<reference evidence="2 3" key="1">
    <citation type="submission" date="2020-02" db="EMBL/GenBank/DDBJ databases">
        <authorList>
            <person name="Ma Q."/>
            <person name="Huang Y."/>
            <person name="Song X."/>
            <person name="Pei D."/>
        </authorList>
    </citation>
    <scope>NUCLEOTIDE SEQUENCE [LARGE SCALE GENOMIC DNA]</scope>
    <source>
        <strain evidence="2">Sxm20200214</strain>
        <tissue evidence="2">Leaf</tissue>
    </source>
</reference>
<comment type="caution">
    <text evidence="2">The sequence shown here is derived from an EMBL/GenBank/DDBJ whole genome shotgun (WGS) entry which is preliminary data.</text>
</comment>
<evidence type="ECO:0000313" key="3">
    <source>
        <dbReference type="Proteomes" id="UP000886595"/>
    </source>
</evidence>
<evidence type="ECO:0000313" key="2">
    <source>
        <dbReference type="EMBL" id="KAG2313626.1"/>
    </source>
</evidence>
<dbReference type="Proteomes" id="UP000886595">
    <property type="component" value="Unassembled WGS sequence"/>
</dbReference>
<keyword evidence="1" id="KW-1133">Transmembrane helix</keyword>
<gene>
    <name evidence="2" type="ORF">Bca52824_025183</name>
</gene>
<name>A0A8X7VLU2_BRACI</name>
<organism evidence="2 3">
    <name type="scientific">Brassica carinata</name>
    <name type="common">Ethiopian mustard</name>
    <name type="synonym">Abyssinian cabbage</name>
    <dbReference type="NCBI Taxonomy" id="52824"/>
    <lineage>
        <taxon>Eukaryota</taxon>
        <taxon>Viridiplantae</taxon>
        <taxon>Streptophyta</taxon>
        <taxon>Embryophyta</taxon>
        <taxon>Tracheophyta</taxon>
        <taxon>Spermatophyta</taxon>
        <taxon>Magnoliopsida</taxon>
        <taxon>eudicotyledons</taxon>
        <taxon>Gunneridae</taxon>
        <taxon>Pentapetalae</taxon>
        <taxon>rosids</taxon>
        <taxon>malvids</taxon>
        <taxon>Brassicales</taxon>
        <taxon>Brassicaceae</taxon>
        <taxon>Brassiceae</taxon>
        <taxon>Brassica</taxon>
    </lineage>
</organism>
<evidence type="ECO:0000256" key="1">
    <source>
        <dbReference type="SAM" id="Phobius"/>
    </source>
</evidence>
<accession>A0A8X7VLU2</accession>
<proteinExistence type="predicted"/>
<feature type="non-terminal residue" evidence="2">
    <location>
        <position position="124"/>
    </location>
</feature>
<dbReference type="OrthoDB" id="10550139at2759"/>
<keyword evidence="1" id="KW-0472">Membrane</keyword>
<dbReference type="EMBL" id="JAAMPC010000005">
    <property type="protein sequence ID" value="KAG2313626.1"/>
    <property type="molecule type" value="Genomic_DNA"/>
</dbReference>
<protein>
    <submittedName>
        <fullName evidence="2">Uncharacterized protein</fullName>
    </submittedName>
</protein>
<dbReference type="AlphaFoldDB" id="A0A8X7VLU2"/>
<keyword evidence="3" id="KW-1185">Reference proteome</keyword>